<keyword evidence="3" id="KW-1185">Reference proteome</keyword>
<proteinExistence type="predicted"/>
<dbReference type="Proteomes" id="UP000599074">
    <property type="component" value="Unassembled WGS sequence"/>
</dbReference>
<accession>A0A8J3X1U9</accession>
<evidence type="ECO:0000256" key="1">
    <source>
        <dbReference type="SAM" id="MobiDB-lite"/>
    </source>
</evidence>
<name>A0A8J3X1U9_9ACTN</name>
<dbReference type="AlphaFoldDB" id="A0A8J3X1U9"/>
<comment type="caution">
    <text evidence="2">The sequence shown here is derived from an EMBL/GenBank/DDBJ whole genome shotgun (WGS) entry which is preliminary data.</text>
</comment>
<evidence type="ECO:0000313" key="3">
    <source>
        <dbReference type="Proteomes" id="UP000599074"/>
    </source>
</evidence>
<feature type="region of interest" description="Disordered" evidence="1">
    <location>
        <begin position="46"/>
        <end position="78"/>
    </location>
</feature>
<dbReference type="EMBL" id="BOON01000006">
    <property type="protein sequence ID" value="GII21273.1"/>
    <property type="molecule type" value="Genomic_DNA"/>
</dbReference>
<protein>
    <submittedName>
        <fullName evidence="2">Uncharacterized protein</fullName>
    </submittedName>
</protein>
<organism evidence="2 3">
    <name type="scientific">Planosporangium mesophilum</name>
    <dbReference type="NCBI Taxonomy" id="689768"/>
    <lineage>
        <taxon>Bacteria</taxon>
        <taxon>Bacillati</taxon>
        <taxon>Actinomycetota</taxon>
        <taxon>Actinomycetes</taxon>
        <taxon>Micromonosporales</taxon>
        <taxon>Micromonosporaceae</taxon>
        <taxon>Planosporangium</taxon>
    </lineage>
</organism>
<evidence type="ECO:0000313" key="2">
    <source>
        <dbReference type="EMBL" id="GII21273.1"/>
    </source>
</evidence>
<gene>
    <name evidence="2" type="ORF">Pme01_08700</name>
</gene>
<reference evidence="2" key="1">
    <citation type="submission" date="2021-01" db="EMBL/GenBank/DDBJ databases">
        <title>Whole genome shotgun sequence of Planosporangium mesophilum NBRC 109066.</title>
        <authorList>
            <person name="Komaki H."/>
            <person name="Tamura T."/>
        </authorList>
    </citation>
    <scope>NUCLEOTIDE SEQUENCE</scope>
    <source>
        <strain evidence="2">NBRC 109066</strain>
    </source>
</reference>
<feature type="compositionally biased region" description="Basic and acidic residues" evidence="1">
    <location>
        <begin position="63"/>
        <end position="78"/>
    </location>
</feature>
<feature type="region of interest" description="Disordered" evidence="1">
    <location>
        <begin position="1"/>
        <end position="32"/>
    </location>
</feature>
<sequence>MRREPSHPGSSDYAAYVPYRTEDVDLTPDRTDDRREVTFAEDLVILPDQTGDDTDAGWGEHSGSNDDRLLADRPPHWG</sequence>
<feature type="compositionally biased region" description="Basic and acidic residues" evidence="1">
    <location>
        <begin position="20"/>
        <end position="32"/>
    </location>
</feature>